<evidence type="ECO:0000256" key="5">
    <source>
        <dbReference type="ARBA" id="ARBA00022525"/>
    </source>
</evidence>
<dbReference type="InterPro" id="IPR053927">
    <property type="entry name" value="FlgK_helical"/>
</dbReference>
<accession>A0ABV1SJM7</accession>
<keyword evidence="5" id="KW-0964">Secreted</keyword>
<keyword evidence="10" id="KW-1185">Reference proteome</keyword>
<proteinExistence type="inferred from homology"/>
<name>A0ABV1SJM7_9RHOB</name>
<feature type="domain" description="Flagellar basal-body/hook protein C-terminal" evidence="7">
    <location>
        <begin position="447"/>
        <end position="484"/>
    </location>
</feature>
<comment type="similarity">
    <text evidence="3">Belongs to the flagella basal body rod proteins family.</text>
</comment>
<feature type="domain" description="Flagellar hook-associated protein FlgK helical" evidence="8">
    <location>
        <begin position="91"/>
        <end position="311"/>
    </location>
</feature>
<evidence type="ECO:0000256" key="4">
    <source>
        <dbReference type="ARBA" id="ARBA00016244"/>
    </source>
</evidence>
<reference evidence="9 10" key="1">
    <citation type="submission" date="2024-01" db="EMBL/GenBank/DDBJ databases">
        <authorList>
            <person name="Deng Y."/>
            <person name="Su J."/>
        </authorList>
    </citation>
    <scope>NUCLEOTIDE SEQUENCE [LARGE SCALE GENOMIC DNA]</scope>
    <source>
        <strain evidence="9 10">CPCC 100088</strain>
    </source>
</reference>
<dbReference type="PANTHER" id="PTHR30033:SF1">
    <property type="entry name" value="FLAGELLAR HOOK-ASSOCIATED PROTEIN 1"/>
    <property type="match status" value="1"/>
</dbReference>
<evidence type="ECO:0000256" key="3">
    <source>
        <dbReference type="ARBA" id="ARBA00009677"/>
    </source>
</evidence>
<evidence type="ECO:0000259" key="7">
    <source>
        <dbReference type="Pfam" id="PF06429"/>
    </source>
</evidence>
<dbReference type="Proteomes" id="UP001438953">
    <property type="component" value="Unassembled WGS sequence"/>
</dbReference>
<dbReference type="EMBL" id="JAYWLC010000015">
    <property type="protein sequence ID" value="MER5173097.1"/>
    <property type="molecule type" value="Genomic_DNA"/>
</dbReference>
<sequence>MSLSAAFTNALSGLTVSSKMAQVVSSNVANAMTEGYGRRTVETSAVSSGGVGYGVKIDGISRQVNESLLQDRRLADAAAGEASVTADFYASVEDMIGDPTDANSLSAKMASFESALVEAASSPDSTGRLTTVVNTAKAVAEQLNSMSDEINDIRLSADKQIANQVDLLNTTLNQVDDLNDEILKATTNGRDATALMDERQALIDQISEIVPLEIKERDNGQVAIYTSNGATLLDGKVYEVGFTETGRMAANFSLEGGTLSGLTVNGKEINTTEDGALGGGTLSALFAVRDELAPAAQEQLDTVARDLIERLSSSDVDTTITTGSAGFFTDSGSAFDTADELGIAGRIEVNAAIDPSEGGEVWRVRDGIYATTAGDVGDSTILNNIADALSATRAASSSAFGGSSYSASGLMSELLSNYSTARQSAELTESYTTAKQEALVEEELSNGVDTDQELQSLLVIEQSYAANAKVMQTLDSLMQELLDL</sequence>
<evidence type="ECO:0000259" key="8">
    <source>
        <dbReference type="Pfam" id="PF22638"/>
    </source>
</evidence>
<dbReference type="Pfam" id="PF22638">
    <property type="entry name" value="FlgK_D1"/>
    <property type="match status" value="1"/>
</dbReference>
<protein>
    <recommendedName>
        <fullName evidence="4">Flagellar hook-associated protein 1</fullName>
    </recommendedName>
</protein>
<dbReference type="InterPro" id="IPR002371">
    <property type="entry name" value="FlgK"/>
</dbReference>
<comment type="subcellular location">
    <subcellularLocation>
        <location evidence="1">Bacterial flagellum</location>
    </subcellularLocation>
    <subcellularLocation>
        <location evidence="2">Secreted</location>
    </subcellularLocation>
</comment>
<evidence type="ECO:0000313" key="9">
    <source>
        <dbReference type="EMBL" id="MER5173097.1"/>
    </source>
</evidence>
<evidence type="ECO:0000256" key="2">
    <source>
        <dbReference type="ARBA" id="ARBA00004613"/>
    </source>
</evidence>
<dbReference type="RefSeq" id="WP_350938347.1">
    <property type="nucleotide sequence ID" value="NZ_JAYWLC010000015.1"/>
</dbReference>
<keyword evidence="6" id="KW-0975">Bacterial flagellum</keyword>
<gene>
    <name evidence="9" type="primary">flgK</name>
    <name evidence="9" type="ORF">VSX56_15105</name>
</gene>
<evidence type="ECO:0000313" key="10">
    <source>
        <dbReference type="Proteomes" id="UP001438953"/>
    </source>
</evidence>
<reference evidence="9 10" key="2">
    <citation type="submission" date="2024-06" db="EMBL/GenBank/DDBJ databases">
        <title>Thioclava kandeliae sp. nov. from a rhizosphere soil sample of Kandelia candel in a mangrove.</title>
        <authorList>
            <person name="Mu T."/>
        </authorList>
    </citation>
    <scope>NUCLEOTIDE SEQUENCE [LARGE SCALE GENOMIC DNA]</scope>
    <source>
        <strain evidence="9 10">CPCC 100088</strain>
    </source>
</reference>
<dbReference type="InterPro" id="IPR010930">
    <property type="entry name" value="Flg_bb/hook_C_dom"/>
</dbReference>
<keyword evidence="9" id="KW-0969">Cilium</keyword>
<comment type="caution">
    <text evidence="9">The sequence shown here is derived from an EMBL/GenBank/DDBJ whole genome shotgun (WGS) entry which is preliminary data.</text>
</comment>
<organism evidence="9 10">
    <name type="scientific">Thioclava kandeliae</name>
    <dbReference type="NCBI Taxonomy" id="3070818"/>
    <lineage>
        <taxon>Bacteria</taxon>
        <taxon>Pseudomonadati</taxon>
        <taxon>Pseudomonadota</taxon>
        <taxon>Alphaproteobacteria</taxon>
        <taxon>Rhodobacterales</taxon>
        <taxon>Paracoccaceae</taxon>
        <taxon>Thioclava</taxon>
    </lineage>
</organism>
<evidence type="ECO:0000256" key="1">
    <source>
        <dbReference type="ARBA" id="ARBA00004365"/>
    </source>
</evidence>
<dbReference type="NCBIfam" id="TIGR02492">
    <property type="entry name" value="flgK_ends"/>
    <property type="match status" value="1"/>
</dbReference>
<keyword evidence="9" id="KW-0282">Flagellum</keyword>
<dbReference type="SUPFAM" id="SSF64518">
    <property type="entry name" value="Phase 1 flagellin"/>
    <property type="match status" value="1"/>
</dbReference>
<keyword evidence="9" id="KW-0966">Cell projection</keyword>
<dbReference type="Pfam" id="PF06429">
    <property type="entry name" value="Flg_bbr_C"/>
    <property type="match status" value="1"/>
</dbReference>
<dbReference type="PANTHER" id="PTHR30033">
    <property type="entry name" value="FLAGELLAR HOOK-ASSOCIATED PROTEIN 1"/>
    <property type="match status" value="1"/>
</dbReference>
<evidence type="ECO:0000256" key="6">
    <source>
        <dbReference type="ARBA" id="ARBA00023143"/>
    </source>
</evidence>